<dbReference type="Proteomes" id="UP000663842">
    <property type="component" value="Unassembled WGS sequence"/>
</dbReference>
<dbReference type="EMBL" id="CAJOBF010003902">
    <property type="protein sequence ID" value="CAF4114795.1"/>
    <property type="molecule type" value="Genomic_DNA"/>
</dbReference>
<organism evidence="1 2">
    <name type="scientific">Rotaria magnacalcarata</name>
    <dbReference type="NCBI Taxonomy" id="392030"/>
    <lineage>
        <taxon>Eukaryota</taxon>
        <taxon>Metazoa</taxon>
        <taxon>Spiralia</taxon>
        <taxon>Gnathifera</taxon>
        <taxon>Rotifera</taxon>
        <taxon>Eurotatoria</taxon>
        <taxon>Bdelloidea</taxon>
        <taxon>Philodinida</taxon>
        <taxon>Philodinidae</taxon>
        <taxon>Rotaria</taxon>
    </lineage>
</organism>
<protein>
    <submittedName>
        <fullName evidence="1">Uncharacterized protein</fullName>
    </submittedName>
</protein>
<gene>
    <name evidence="1" type="ORF">UXM345_LOCUS23049</name>
</gene>
<reference evidence="1" key="1">
    <citation type="submission" date="2021-02" db="EMBL/GenBank/DDBJ databases">
        <authorList>
            <person name="Nowell W R."/>
        </authorList>
    </citation>
    <scope>NUCLEOTIDE SEQUENCE</scope>
</reference>
<feature type="non-terminal residue" evidence="1">
    <location>
        <position position="1"/>
    </location>
</feature>
<proteinExistence type="predicted"/>
<name>A0A819VWA8_9BILA</name>
<evidence type="ECO:0000313" key="1">
    <source>
        <dbReference type="EMBL" id="CAF4114795.1"/>
    </source>
</evidence>
<evidence type="ECO:0000313" key="2">
    <source>
        <dbReference type="Proteomes" id="UP000663842"/>
    </source>
</evidence>
<accession>A0A819VWA8</accession>
<dbReference type="AlphaFoldDB" id="A0A819VWA8"/>
<sequence length="366" mass="42870">MSSLTIDIIKDEKQTSTLHVNTRIFTMLINLQYLNFGSSSFAYQRLSFEFSPSTVCSSSLLELHVCLRSFSDCLYLLNGHFNQLRTFYVNITRIHSSRLTIDNKEQLPNLRCFSLNCDKPLLNRMLNLEKIDLNLVVGRNRRFIDGNELKKNIINHMPQLNKFIFKDFKADQIITSVDYFQKKQIWSVAYLFVPDEYLGLLHHLHTTDVNICSAKLIPINKHSTNRDDHLDELMNYFITTTGKQDLLIAPNIYLHIEKGDMPDAKDRLFGDRHIGILHYKITLYSYKLTLKQLKAIVVEWTVTYRDYIKDKNKGNFYHFTHIQMFSAPSHKQTDANRSSELFSRQSELLPAARYRSLSWPLVLWST</sequence>
<comment type="caution">
    <text evidence="1">The sequence shown here is derived from an EMBL/GenBank/DDBJ whole genome shotgun (WGS) entry which is preliminary data.</text>
</comment>